<keyword evidence="3" id="KW-1185">Reference proteome</keyword>
<dbReference type="CTD" id="6759392"/>
<sequence length="110" mass="12862">MKITLLVFTLCMATIMIDAYPSRHAMIEKRKDNAISEIDDQVDDEYVLLKLPKSWAKEYLGELLNHYLERQEAEVSSFRDDKLPKEFVARSNLKAFGVNRNSFNFTMKLI</sequence>
<name>B3SD71_TRIAD</name>
<protein>
    <submittedName>
        <fullName evidence="2">Uncharacterized protein</fullName>
    </submittedName>
</protein>
<accession>B3SD71</accession>
<reference evidence="2 3" key="1">
    <citation type="journal article" date="2008" name="Nature">
        <title>The Trichoplax genome and the nature of placozoans.</title>
        <authorList>
            <person name="Srivastava M."/>
            <person name="Begovic E."/>
            <person name="Chapman J."/>
            <person name="Putnam N.H."/>
            <person name="Hellsten U."/>
            <person name="Kawashima T."/>
            <person name="Kuo A."/>
            <person name="Mitros T."/>
            <person name="Salamov A."/>
            <person name="Carpenter M.L."/>
            <person name="Signorovitch A.Y."/>
            <person name="Moreno M.A."/>
            <person name="Kamm K."/>
            <person name="Grimwood J."/>
            <person name="Schmutz J."/>
            <person name="Shapiro H."/>
            <person name="Grigoriev I.V."/>
            <person name="Buss L.W."/>
            <person name="Schierwater B."/>
            <person name="Dellaporta S.L."/>
            <person name="Rokhsar D.S."/>
        </authorList>
    </citation>
    <scope>NUCLEOTIDE SEQUENCE [LARGE SCALE GENOMIC DNA]</scope>
    <source>
        <strain evidence="2 3">Grell-BS-1999</strain>
    </source>
</reference>
<feature type="signal peptide" evidence="1">
    <location>
        <begin position="1"/>
        <end position="19"/>
    </location>
</feature>
<organism evidence="2 3">
    <name type="scientific">Trichoplax adhaerens</name>
    <name type="common">Trichoplax reptans</name>
    <dbReference type="NCBI Taxonomy" id="10228"/>
    <lineage>
        <taxon>Eukaryota</taxon>
        <taxon>Metazoa</taxon>
        <taxon>Placozoa</taxon>
        <taxon>Uniplacotomia</taxon>
        <taxon>Trichoplacea</taxon>
        <taxon>Trichoplacidae</taxon>
        <taxon>Trichoplax</taxon>
    </lineage>
</organism>
<evidence type="ECO:0000313" key="2">
    <source>
        <dbReference type="EMBL" id="EDV19347.1"/>
    </source>
</evidence>
<proteinExistence type="predicted"/>
<evidence type="ECO:0000313" key="3">
    <source>
        <dbReference type="Proteomes" id="UP000009022"/>
    </source>
</evidence>
<dbReference type="InParanoid" id="B3SD71"/>
<dbReference type="GeneID" id="6759392"/>
<dbReference type="RefSeq" id="XP_002118198.1">
    <property type="nucleotide sequence ID" value="XM_002118162.1"/>
</dbReference>
<dbReference type="Proteomes" id="UP000009022">
    <property type="component" value="Unassembled WGS sequence"/>
</dbReference>
<dbReference type="KEGG" id="tad:TRIADDRAFT_62229"/>
<keyword evidence="1" id="KW-0732">Signal</keyword>
<dbReference type="AlphaFoldDB" id="B3SD71"/>
<gene>
    <name evidence="2" type="ORF">TRIADDRAFT_62229</name>
</gene>
<evidence type="ECO:0000256" key="1">
    <source>
        <dbReference type="SAM" id="SignalP"/>
    </source>
</evidence>
<feature type="chain" id="PRO_5002797624" evidence="1">
    <location>
        <begin position="20"/>
        <end position="110"/>
    </location>
</feature>
<dbReference type="EMBL" id="DS985276">
    <property type="protein sequence ID" value="EDV19347.1"/>
    <property type="molecule type" value="Genomic_DNA"/>
</dbReference>
<dbReference type="HOGENOM" id="CLU_2174164_0_0_1"/>